<reference evidence="3 4" key="1">
    <citation type="submission" date="2020-07" db="EMBL/GenBank/DDBJ databases">
        <authorList>
            <person name="Feng X."/>
        </authorList>
    </citation>
    <scope>NUCLEOTIDE SEQUENCE [LARGE SCALE GENOMIC DNA]</scope>
    <source>
        <strain evidence="3 4">JCM14086</strain>
    </source>
</reference>
<evidence type="ECO:0000256" key="2">
    <source>
        <dbReference type="SAM" id="SignalP"/>
    </source>
</evidence>
<feature type="region of interest" description="Disordered" evidence="1">
    <location>
        <begin position="156"/>
        <end position="175"/>
    </location>
</feature>
<keyword evidence="2" id="KW-0732">Signal</keyword>
<evidence type="ECO:0000313" key="3">
    <source>
        <dbReference type="EMBL" id="MBC2603416.1"/>
    </source>
</evidence>
<protein>
    <recommendedName>
        <fullName evidence="5">PEP-CTERM sorting domain-containing protein</fullName>
    </recommendedName>
</protein>
<dbReference type="Proteomes" id="UP000525652">
    <property type="component" value="Unassembled WGS sequence"/>
</dbReference>
<organism evidence="3 4">
    <name type="scientific">Puniceicoccus vermicola</name>
    <dbReference type="NCBI Taxonomy" id="388746"/>
    <lineage>
        <taxon>Bacteria</taxon>
        <taxon>Pseudomonadati</taxon>
        <taxon>Verrucomicrobiota</taxon>
        <taxon>Opitutia</taxon>
        <taxon>Puniceicoccales</taxon>
        <taxon>Puniceicoccaceae</taxon>
        <taxon>Puniceicoccus</taxon>
    </lineage>
</organism>
<proteinExistence type="predicted"/>
<accession>A0A7X1B0L1</accession>
<sequence length="248" mass="26093">MKTTSCIYTSALIATLALSAPIAHAQILAQWDFSSNLEATEEAPGITASAVSYGSFSGFSPSGNTYTRSSGGQDLFARVFQAPGGSDRILGTSESIAVDTRQTYFEFTLTPSSATDFGTLTADITAQVISSSDPGNSFEAHYLLRSSQDGFVSNIGTGSISTPSTDANSGSNRTGEFSADISSFQDIDSTITFRLYTYVTSDGSLNSNHVIRLDNITVNAIPEPSQAAIAFGIVSLAAIASVRRRRKS</sequence>
<keyword evidence="4" id="KW-1185">Reference proteome</keyword>
<dbReference type="RefSeq" id="WP_185694043.1">
    <property type="nucleotide sequence ID" value="NZ_JACHVA010000126.1"/>
</dbReference>
<gene>
    <name evidence="3" type="ORF">H5P30_16655</name>
</gene>
<name>A0A7X1B0L1_9BACT</name>
<comment type="caution">
    <text evidence="3">The sequence shown here is derived from an EMBL/GenBank/DDBJ whole genome shotgun (WGS) entry which is preliminary data.</text>
</comment>
<evidence type="ECO:0008006" key="5">
    <source>
        <dbReference type="Google" id="ProtNLM"/>
    </source>
</evidence>
<dbReference type="AlphaFoldDB" id="A0A7X1B0L1"/>
<feature type="chain" id="PRO_5031257015" description="PEP-CTERM sorting domain-containing protein" evidence="2">
    <location>
        <begin position="26"/>
        <end position="248"/>
    </location>
</feature>
<evidence type="ECO:0000313" key="4">
    <source>
        <dbReference type="Proteomes" id="UP000525652"/>
    </source>
</evidence>
<evidence type="ECO:0000256" key="1">
    <source>
        <dbReference type="SAM" id="MobiDB-lite"/>
    </source>
</evidence>
<feature type="signal peptide" evidence="2">
    <location>
        <begin position="1"/>
        <end position="25"/>
    </location>
</feature>
<dbReference type="EMBL" id="JACHVA010000126">
    <property type="protein sequence ID" value="MBC2603416.1"/>
    <property type="molecule type" value="Genomic_DNA"/>
</dbReference>